<evidence type="ECO:0000313" key="3">
    <source>
        <dbReference type="Proteomes" id="UP001396334"/>
    </source>
</evidence>
<dbReference type="EMBL" id="JBBPBN010000491">
    <property type="protein sequence ID" value="KAK8485594.1"/>
    <property type="molecule type" value="Genomic_DNA"/>
</dbReference>
<evidence type="ECO:0000313" key="2">
    <source>
        <dbReference type="EMBL" id="KAK8485594.1"/>
    </source>
</evidence>
<gene>
    <name evidence="2" type="ORF">V6N11_013622</name>
</gene>
<reference evidence="2 3" key="1">
    <citation type="journal article" date="2024" name="G3 (Bethesda)">
        <title>Genome assembly of Hibiscus sabdariffa L. provides insights into metabolisms of medicinal natural products.</title>
        <authorList>
            <person name="Kim T."/>
        </authorList>
    </citation>
    <scope>NUCLEOTIDE SEQUENCE [LARGE SCALE GENOMIC DNA]</scope>
    <source>
        <strain evidence="2">TK-2024</strain>
        <tissue evidence="2">Old leaves</tissue>
    </source>
</reference>
<evidence type="ECO:0000256" key="1">
    <source>
        <dbReference type="SAM" id="MobiDB-lite"/>
    </source>
</evidence>
<sequence>MGKDGDETSLEAEKTNERVPKSRSSVEDTKEMDKGKIHPNRKVDMGSVDNLSFQGIVGQFQNVGQPSNAKEVKVGECVMLPASLSGSMGTQLADTPETLSVSGN</sequence>
<proteinExistence type="predicted"/>
<accession>A0ABR1ZXZ8</accession>
<organism evidence="2 3">
    <name type="scientific">Hibiscus sabdariffa</name>
    <name type="common">roselle</name>
    <dbReference type="NCBI Taxonomy" id="183260"/>
    <lineage>
        <taxon>Eukaryota</taxon>
        <taxon>Viridiplantae</taxon>
        <taxon>Streptophyta</taxon>
        <taxon>Embryophyta</taxon>
        <taxon>Tracheophyta</taxon>
        <taxon>Spermatophyta</taxon>
        <taxon>Magnoliopsida</taxon>
        <taxon>eudicotyledons</taxon>
        <taxon>Gunneridae</taxon>
        <taxon>Pentapetalae</taxon>
        <taxon>rosids</taxon>
        <taxon>malvids</taxon>
        <taxon>Malvales</taxon>
        <taxon>Malvaceae</taxon>
        <taxon>Malvoideae</taxon>
        <taxon>Hibiscus</taxon>
    </lineage>
</organism>
<protein>
    <submittedName>
        <fullName evidence="2">Uncharacterized protein</fullName>
    </submittedName>
</protein>
<comment type="caution">
    <text evidence="2">The sequence shown here is derived from an EMBL/GenBank/DDBJ whole genome shotgun (WGS) entry which is preliminary data.</text>
</comment>
<dbReference type="Proteomes" id="UP001396334">
    <property type="component" value="Unassembled WGS sequence"/>
</dbReference>
<feature type="compositionally biased region" description="Basic and acidic residues" evidence="1">
    <location>
        <begin position="1"/>
        <end position="44"/>
    </location>
</feature>
<name>A0ABR1ZXZ8_9ROSI</name>
<feature type="region of interest" description="Disordered" evidence="1">
    <location>
        <begin position="1"/>
        <end position="46"/>
    </location>
</feature>
<keyword evidence="3" id="KW-1185">Reference proteome</keyword>